<proteinExistence type="predicted"/>
<dbReference type="Proteomes" id="UP000692954">
    <property type="component" value="Unassembled WGS sequence"/>
</dbReference>
<evidence type="ECO:0000313" key="1">
    <source>
        <dbReference type="EMBL" id="CAD8129194.1"/>
    </source>
</evidence>
<gene>
    <name evidence="1" type="ORF">PSON_ATCC_30995.1.T2100009</name>
</gene>
<dbReference type="AlphaFoldDB" id="A0A8S1RS57"/>
<name>A0A8S1RS57_9CILI</name>
<keyword evidence="2" id="KW-1185">Reference proteome</keyword>
<accession>A0A8S1RS57</accession>
<evidence type="ECO:0000313" key="2">
    <source>
        <dbReference type="Proteomes" id="UP000692954"/>
    </source>
</evidence>
<protein>
    <submittedName>
        <fullName evidence="1">Uncharacterized protein</fullName>
    </submittedName>
</protein>
<comment type="caution">
    <text evidence="1">The sequence shown here is derived from an EMBL/GenBank/DDBJ whole genome shotgun (WGS) entry which is preliminary data.</text>
</comment>
<reference evidence="1" key="1">
    <citation type="submission" date="2021-01" db="EMBL/GenBank/DDBJ databases">
        <authorList>
            <consortium name="Genoscope - CEA"/>
            <person name="William W."/>
        </authorList>
    </citation>
    <scope>NUCLEOTIDE SEQUENCE</scope>
</reference>
<sequence length="46" mass="5404">MIDQSLFKLDRIKLRLDLKLLMKPLQNQLIFTQKGKCSQFYSASDS</sequence>
<organism evidence="1 2">
    <name type="scientific">Paramecium sonneborni</name>
    <dbReference type="NCBI Taxonomy" id="65129"/>
    <lineage>
        <taxon>Eukaryota</taxon>
        <taxon>Sar</taxon>
        <taxon>Alveolata</taxon>
        <taxon>Ciliophora</taxon>
        <taxon>Intramacronucleata</taxon>
        <taxon>Oligohymenophorea</taxon>
        <taxon>Peniculida</taxon>
        <taxon>Parameciidae</taxon>
        <taxon>Paramecium</taxon>
    </lineage>
</organism>
<dbReference type="EMBL" id="CAJJDN010000210">
    <property type="protein sequence ID" value="CAD8129194.1"/>
    <property type="molecule type" value="Genomic_DNA"/>
</dbReference>